<dbReference type="AlphaFoldDB" id="A0A2P6Q7C2"/>
<sequence>MAFKATLYCAYLELKSDLFAIHYKYPGLFYFLYCVPLYLFTKKGVREGEILRLRRNLRSIN</sequence>
<evidence type="ECO:0000313" key="3">
    <source>
        <dbReference type="Proteomes" id="UP000238479"/>
    </source>
</evidence>
<gene>
    <name evidence="2" type="ORF">RchiOBHm_Chr5g0020811</name>
</gene>
<dbReference type="Proteomes" id="UP000238479">
    <property type="component" value="Chromosome 5"/>
</dbReference>
<comment type="caution">
    <text evidence="2">The sequence shown here is derived from an EMBL/GenBank/DDBJ whole genome shotgun (WGS) entry which is preliminary data.</text>
</comment>
<keyword evidence="1" id="KW-0812">Transmembrane</keyword>
<dbReference type="Gramene" id="PRQ30088">
    <property type="protein sequence ID" value="PRQ30088"/>
    <property type="gene ID" value="RchiOBHm_Chr5g0020811"/>
</dbReference>
<organism evidence="2 3">
    <name type="scientific">Rosa chinensis</name>
    <name type="common">China rose</name>
    <dbReference type="NCBI Taxonomy" id="74649"/>
    <lineage>
        <taxon>Eukaryota</taxon>
        <taxon>Viridiplantae</taxon>
        <taxon>Streptophyta</taxon>
        <taxon>Embryophyta</taxon>
        <taxon>Tracheophyta</taxon>
        <taxon>Spermatophyta</taxon>
        <taxon>Magnoliopsida</taxon>
        <taxon>eudicotyledons</taxon>
        <taxon>Gunneridae</taxon>
        <taxon>Pentapetalae</taxon>
        <taxon>rosids</taxon>
        <taxon>fabids</taxon>
        <taxon>Rosales</taxon>
        <taxon>Rosaceae</taxon>
        <taxon>Rosoideae</taxon>
        <taxon>Rosoideae incertae sedis</taxon>
        <taxon>Rosa</taxon>
    </lineage>
</organism>
<keyword evidence="3" id="KW-1185">Reference proteome</keyword>
<keyword evidence="1" id="KW-0472">Membrane</keyword>
<evidence type="ECO:0000256" key="1">
    <source>
        <dbReference type="SAM" id="Phobius"/>
    </source>
</evidence>
<name>A0A2P6Q7C2_ROSCH</name>
<proteinExistence type="predicted"/>
<feature type="transmembrane region" description="Helical" evidence="1">
    <location>
        <begin position="20"/>
        <end position="40"/>
    </location>
</feature>
<keyword evidence="1" id="KW-1133">Transmembrane helix</keyword>
<dbReference type="EMBL" id="PDCK01000043">
    <property type="protein sequence ID" value="PRQ30088.1"/>
    <property type="molecule type" value="Genomic_DNA"/>
</dbReference>
<protein>
    <submittedName>
        <fullName evidence="2">Uncharacterized protein</fullName>
    </submittedName>
</protein>
<reference evidence="2 3" key="1">
    <citation type="journal article" date="2018" name="Nat. Genet.">
        <title>The Rosa genome provides new insights in the design of modern roses.</title>
        <authorList>
            <person name="Bendahmane M."/>
        </authorList>
    </citation>
    <scope>NUCLEOTIDE SEQUENCE [LARGE SCALE GENOMIC DNA]</scope>
    <source>
        <strain evidence="3">cv. Old Blush</strain>
    </source>
</reference>
<evidence type="ECO:0000313" key="2">
    <source>
        <dbReference type="EMBL" id="PRQ30088.1"/>
    </source>
</evidence>
<accession>A0A2P6Q7C2</accession>